<evidence type="ECO:0000256" key="2">
    <source>
        <dbReference type="SAM" id="Phobius"/>
    </source>
</evidence>
<feature type="region of interest" description="Disordered" evidence="1">
    <location>
        <begin position="1"/>
        <end position="76"/>
    </location>
</feature>
<accession>A0ABN3FJL2</accession>
<feature type="compositionally biased region" description="Polar residues" evidence="1">
    <location>
        <begin position="353"/>
        <end position="367"/>
    </location>
</feature>
<feature type="region of interest" description="Disordered" evidence="1">
    <location>
        <begin position="281"/>
        <end position="367"/>
    </location>
</feature>
<organism evidence="4 5">
    <name type="scientific">Saccharopolyspora halophila</name>
    <dbReference type="NCBI Taxonomy" id="405551"/>
    <lineage>
        <taxon>Bacteria</taxon>
        <taxon>Bacillati</taxon>
        <taxon>Actinomycetota</taxon>
        <taxon>Actinomycetes</taxon>
        <taxon>Pseudonocardiales</taxon>
        <taxon>Pseudonocardiaceae</taxon>
        <taxon>Saccharopolyspora</taxon>
    </lineage>
</organism>
<name>A0ABN3FJL2_9PSEU</name>
<dbReference type="InterPro" id="IPR031928">
    <property type="entry name" value="RsdA_SigD-bd"/>
</dbReference>
<reference evidence="4 5" key="1">
    <citation type="journal article" date="2019" name="Int. J. Syst. Evol. Microbiol.">
        <title>The Global Catalogue of Microorganisms (GCM) 10K type strain sequencing project: providing services to taxonomists for standard genome sequencing and annotation.</title>
        <authorList>
            <consortium name="The Broad Institute Genomics Platform"/>
            <consortium name="The Broad Institute Genome Sequencing Center for Infectious Disease"/>
            <person name="Wu L."/>
            <person name="Ma J."/>
        </authorList>
    </citation>
    <scope>NUCLEOTIDE SEQUENCE [LARGE SCALE GENOMIC DNA]</scope>
    <source>
        <strain evidence="4 5">JCM 16221</strain>
    </source>
</reference>
<comment type="caution">
    <text evidence="4">The sequence shown here is derived from an EMBL/GenBank/DDBJ whole genome shotgun (WGS) entry which is preliminary data.</text>
</comment>
<evidence type="ECO:0000259" key="3">
    <source>
        <dbReference type="Pfam" id="PF16751"/>
    </source>
</evidence>
<feature type="transmembrane region" description="Helical" evidence="2">
    <location>
        <begin position="177"/>
        <end position="198"/>
    </location>
</feature>
<feature type="compositionally biased region" description="Acidic residues" evidence="1">
    <location>
        <begin position="61"/>
        <end position="70"/>
    </location>
</feature>
<sequence length="367" mass="38454">MAERKGPGGEQEGRDPIESGLSQDRSTSGDERDLSPGSAPADEGTELIDKHRESGSAESETPQDETDAESGAEVLAFRQRTETADAAETGTDDDFDDEPIDLAALQDDDELLDALGGTNPDVSALAGDSGPSVEELLVAWRQEVDAAPIGDLVNVDTAATAIAEGKRPRRALRRRHLVPVATAAAVLMITFTGVGVAARDAQPGDMLWGVAKVLYTDQTQAIQAATDVKEDLNTAEGAVEDGRLTAAEEALRSAREQMHKVDSEHGLSELQAAHASLTKRIGENEEETSSQSSTPSTSEQPTAPPSPSQPLPPVPPTGSSTPPSSTTGPTDPTTSPSETSSSESSSSGWSFFPQDSNSHQQETTSQQ</sequence>
<feature type="compositionally biased region" description="Pro residues" evidence="1">
    <location>
        <begin position="302"/>
        <end position="316"/>
    </location>
</feature>
<dbReference type="RefSeq" id="WP_344125518.1">
    <property type="nucleotide sequence ID" value="NZ_BAAARA010000001.1"/>
</dbReference>
<gene>
    <name evidence="4" type="ORF">GCM10009854_02510</name>
</gene>
<dbReference type="Pfam" id="PF16751">
    <property type="entry name" value="RsdA_SigD_bd"/>
    <property type="match status" value="1"/>
</dbReference>
<keyword evidence="2" id="KW-1133">Transmembrane helix</keyword>
<keyword evidence="2" id="KW-0812">Transmembrane</keyword>
<keyword evidence="2" id="KW-0472">Membrane</keyword>
<evidence type="ECO:0000313" key="4">
    <source>
        <dbReference type="EMBL" id="GAA2331043.1"/>
    </source>
</evidence>
<evidence type="ECO:0000313" key="5">
    <source>
        <dbReference type="Proteomes" id="UP001501218"/>
    </source>
</evidence>
<feature type="domain" description="Anti-sigma-D factor RsdA sigma factor binding region" evidence="3">
    <location>
        <begin position="101"/>
        <end position="148"/>
    </location>
</feature>
<dbReference type="Proteomes" id="UP001501218">
    <property type="component" value="Unassembled WGS sequence"/>
</dbReference>
<dbReference type="EMBL" id="BAAARA010000001">
    <property type="protein sequence ID" value="GAA2331043.1"/>
    <property type="molecule type" value="Genomic_DNA"/>
</dbReference>
<feature type="compositionally biased region" description="Basic and acidic residues" evidence="1">
    <location>
        <begin position="1"/>
        <end position="17"/>
    </location>
</feature>
<feature type="compositionally biased region" description="Low complexity" evidence="1">
    <location>
        <begin position="289"/>
        <end position="301"/>
    </location>
</feature>
<proteinExistence type="predicted"/>
<keyword evidence="5" id="KW-1185">Reference proteome</keyword>
<feature type="compositionally biased region" description="Low complexity" evidence="1">
    <location>
        <begin position="317"/>
        <end position="350"/>
    </location>
</feature>
<evidence type="ECO:0000256" key="1">
    <source>
        <dbReference type="SAM" id="MobiDB-lite"/>
    </source>
</evidence>
<protein>
    <recommendedName>
        <fullName evidence="3">Anti-sigma-D factor RsdA sigma factor binding region domain-containing protein</fullName>
    </recommendedName>
</protein>